<accession>A0AAN7R7J6</accession>
<evidence type="ECO:0000256" key="1">
    <source>
        <dbReference type="ARBA" id="ARBA00004609"/>
    </source>
</evidence>
<evidence type="ECO:0000256" key="4">
    <source>
        <dbReference type="ARBA" id="ARBA00022622"/>
    </source>
</evidence>
<evidence type="ECO:0000256" key="5">
    <source>
        <dbReference type="ARBA" id="ARBA00022729"/>
    </source>
</evidence>
<proteinExistence type="inferred from homology"/>
<evidence type="ECO:0000256" key="2">
    <source>
        <dbReference type="ARBA" id="ARBA00009748"/>
    </source>
</evidence>
<dbReference type="SMART" id="SM00499">
    <property type="entry name" value="AAI"/>
    <property type="match status" value="1"/>
</dbReference>
<keyword evidence="12" id="KW-1185">Reference proteome</keyword>
<dbReference type="PANTHER" id="PTHR33044">
    <property type="entry name" value="BIFUNCTIONAL INHIBITOR/LIPID-TRANSFER PROTEIN/SEED STORAGE 2S ALBUMIN SUPERFAMILY PROTEIN-RELATED"/>
    <property type="match status" value="1"/>
</dbReference>
<name>A0AAN7R7J6_TRANT</name>
<evidence type="ECO:0000256" key="3">
    <source>
        <dbReference type="ARBA" id="ARBA00022475"/>
    </source>
</evidence>
<comment type="caution">
    <text evidence="11">The sequence shown here is derived from an EMBL/GenBank/DDBJ whole genome shotgun (WGS) entry which is preliminary data.</text>
</comment>
<comment type="subcellular location">
    <subcellularLocation>
        <location evidence="1">Cell membrane</location>
        <topology evidence="1">Lipid-anchor</topology>
        <topology evidence="1">GPI-anchor</topology>
    </subcellularLocation>
</comment>
<keyword evidence="8" id="KW-0449">Lipoprotein</keyword>
<comment type="similarity">
    <text evidence="2">Belongs to the plant LTP family.</text>
</comment>
<gene>
    <name evidence="11" type="ORF">SAY86_023067</name>
</gene>
<dbReference type="InterPro" id="IPR036312">
    <property type="entry name" value="Bifun_inhib/LTP/seed_sf"/>
</dbReference>
<dbReference type="Gene3D" id="1.10.110.10">
    <property type="entry name" value="Plant lipid-transfer and hydrophobic proteins"/>
    <property type="match status" value="1"/>
</dbReference>
<reference evidence="11 12" key="1">
    <citation type="journal article" date="2023" name="Hortic Res">
        <title>Pangenome of water caltrop reveals structural variations and asymmetric subgenome divergence after allopolyploidization.</title>
        <authorList>
            <person name="Zhang X."/>
            <person name="Chen Y."/>
            <person name="Wang L."/>
            <person name="Yuan Y."/>
            <person name="Fang M."/>
            <person name="Shi L."/>
            <person name="Lu R."/>
            <person name="Comes H.P."/>
            <person name="Ma Y."/>
            <person name="Chen Y."/>
            <person name="Huang G."/>
            <person name="Zhou Y."/>
            <person name="Zheng Z."/>
            <person name="Qiu Y."/>
        </authorList>
    </citation>
    <scope>NUCLEOTIDE SEQUENCE [LARGE SCALE GENOMIC DNA]</scope>
    <source>
        <strain evidence="11">F231</strain>
    </source>
</reference>
<keyword evidence="6" id="KW-1015">Disulfide bond</keyword>
<dbReference type="GO" id="GO:0098552">
    <property type="term" value="C:side of membrane"/>
    <property type="evidence" value="ECO:0007669"/>
    <property type="project" value="UniProtKB-KW"/>
</dbReference>
<evidence type="ECO:0000256" key="7">
    <source>
        <dbReference type="ARBA" id="ARBA00023180"/>
    </source>
</evidence>
<evidence type="ECO:0000313" key="11">
    <source>
        <dbReference type="EMBL" id="KAK4792632.1"/>
    </source>
</evidence>
<sequence>MPSQNCRYLKSAYIRKRDYRRLLSRLRRAKPTTTTTMASLRSSLLQLAAVIAVAFMFSAEAQQSSTPSCAQKLLPCGNYLNSTNPPDTCCNPIKEAVATDRVCLCNLYNTPGLLEGFGVNITQALQLTRACGVDANTSLCNETASPPTSSTSPPAVPGGDNNEAGRVVLSGLPGMLLLWASMLLLY</sequence>
<keyword evidence="3" id="KW-1003">Cell membrane</keyword>
<evidence type="ECO:0000313" key="12">
    <source>
        <dbReference type="Proteomes" id="UP001346149"/>
    </source>
</evidence>
<organism evidence="11 12">
    <name type="scientific">Trapa natans</name>
    <name type="common">Water chestnut</name>
    <dbReference type="NCBI Taxonomy" id="22666"/>
    <lineage>
        <taxon>Eukaryota</taxon>
        <taxon>Viridiplantae</taxon>
        <taxon>Streptophyta</taxon>
        <taxon>Embryophyta</taxon>
        <taxon>Tracheophyta</taxon>
        <taxon>Spermatophyta</taxon>
        <taxon>Magnoliopsida</taxon>
        <taxon>eudicotyledons</taxon>
        <taxon>Gunneridae</taxon>
        <taxon>Pentapetalae</taxon>
        <taxon>rosids</taxon>
        <taxon>malvids</taxon>
        <taxon>Myrtales</taxon>
        <taxon>Lythraceae</taxon>
        <taxon>Trapa</taxon>
    </lineage>
</organism>
<protein>
    <recommendedName>
        <fullName evidence="10">Bifunctional inhibitor/plant lipid transfer protein/seed storage helical domain-containing protein</fullName>
    </recommendedName>
</protein>
<keyword evidence="5" id="KW-0732">Signal</keyword>
<dbReference type="AlphaFoldDB" id="A0AAN7R7J6"/>
<dbReference type="GO" id="GO:0005886">
    <property type="term" value="C:plasma membrane"/>
    <property type="evidence" value="ECO:0007669"/>
    <property type="project" value="UniProtKB-SubCell"/>
</dbReference>
<dbReference type="EMBL" id="JAXQNO010000008">
    <property type="protein sequence ID" value="KAK4792632.1"/>
    <property type="molecule type" value="Genomic_DNA"/>
</dbReference>
<keyword evidence="7" id="KW-0325">Glycoprotein</keyword>
<feature type="compositionally biased region" description="Low complexity" evidence="9">
    <location>
        <begin position="143"/>
        <end position="153"/>
    </location>
</feature>
<dbReference type="InterPro" id="IPR016140">
    <property type="entry name" value="Bifunc_inhib/LTP/seed_store"/>
</dbReference>
<dbReference type="InterPro" id="IPR043325">
    <property type="entry name" value="LTSS"/>
</dbReference>
<dbReference type="SUPFAM" id="SSF47699">
    <property type="entry name" value="Bifunctional inhibitor/lipid-transfer protein/seed storage 2S albumin"/>
    <property type="match status" value="1"/>
</dbReference>
<dbReference type="CDD" id="cd00010">
    <property type="entry name" value="AAI_LTSS"/>
    <property type="match status" value="1"/>
</dbReference>
<keyword evidence="4" id="KW-0472">Membrane</keyword>
<evidence type="ECO:0000256" key="8">
    <source>
        <dbReference type="ARBA" id="ARBA00023288"/>
    </source>
</evidence>
<feature type="domain" description="Bifunctional inhibitor/plant lipid transfer protein/seed storage helical" evidence="10">
    <location>
        <begin position="69"/>
        <end position="140"/>
    </location>
</feature>
<evidence type="ECO:0000256" key="9">
    <source>
        <dbReference type="SAM" id="MobiDB-lite"/>
    </source>
</evidence>
<evidence type="ECO:0000256" key="6">
    <source>
        <dbReference type="ARBA" id="ARBA00023157"/>
    </source>
</evidence>
<dbReference type="Proteomes" id="UP001346149">
    <property type="component" value="Unassembled WGS sequence"/>
</dbReference>
<feature type="region of interest" description="Disordered" evidence="9">
    <location>
        <begin position="142"/>
        <end position="162"/>
    </location>
</feature>
<evidence type="ECO:0000259" key="10">
    <source>
        <dbReference type="SMART" id="SM00499"/>
    </source>
</evidence>
<keyword evidence="4" id="KW-0336">GPI-anchor</keyword>
<dbReference type="Pfam" id="PF14368">
    <property type="entry name" value="LTP_2"/>
    <property type="match status" value="1"/>
</dbReference>